<comment type="caution">
    <text evidence="1">The sequence shown here is derived from an EMBL/GenBank/DDBJ whole genome shotgun (WGS) entry which is preliminary data.</text>
</comment>
<dbReference type="Proteomes" id="UP001149090">
    <property type="component" value="Unassembled WGS sequence"/>
</dbReference>
<evidence type="ECO:0000313" key="2">
    <source>
        <dbReference type="Proteomes" id="UP001149090"/>
    </source>
</evidence>
<protein>
    <submittedName>
        <fullName evidence="1">Uncharacterized protein</fullName>
    </submittedName>
</protein>
<sequence length="236" mass="28146">MDQTQKQYYAKKTEEQIKRTQKVGFERNTIQYRGEESVQKDGSGYSRIKKLRSSTETSEKGNFEKEFEATQRILQDLLWIFKHNPQKLAPLKDITRPVIETMQTGSKKNFFVNLSFSHDFDSNFSHISHDLFKNNLDKINEFEDITSMEIISNRRRCDKPFMCNSTCDTIFNPDKYLHRFHGKEQFKEKPKFENPTCQCELLQKPKPIDFNIKNEQQLCQVLQKKLKKMRTKRKIN</sequence>
<dbReference type="EMBL" id="JAPDFW010000058">
    <property type="protein sequence ID" value="KAJ5077521.1"/>
    <property type="molecule type" value="Genomic_DNA"/>
</dbReference>
<reference evidence="1" key="1">
    <citation type="submission" date="2022-10" db="EMBL/GenBank/DDBJ databases">
        <title>Novel sulphate-reducing endosymbionts in the free-living metamonad Anaeramoeba.</title>
        <authorList>
            <person name="Jerlstrom-Hultqvist J."/>
            <person name="Cepicka I."/>
            <person name="Gallot-Lavallee L."/>
            <person name="Salas-Leiva D."/>
            <person name="Curtis B.A."/>
            <person name="Zahonova K."/>
            <person name="Pipaliya S."/>
            <person name="Dacks J."/>
            <person name="Roger A.J."/>
        </authorList>
    </citation>
    <scope>NUCLEOTIDE SEQUENCE</scope>
    <source>
        <strain evidence="1">BMAN</strain>
    </source>
</reference>
<evidence type="ECO:0000313" key="1">
    <source>
        <dbReference type="EMBL" id="KAJ5077521.1"/>
    </source>
</evidence>
<organism evidence="1 2">
    <name type="scientific">Anaeramoeba ignava</name>
    <name type="common">Anaerobic marine amoeba</name>
    <dbReference type="NCBI Taxonomy" id="1746090"/>
    <lineage>
        <taxon>Eukaryota</taxon>
        <taxon>Metamonada</taxon>
        <taxon>Anaeramoebidae</taxon>
        <taxon>Anaeramoeba</taxon>
    </lineage>
</organism>
<dbReference type="AlphaFoldDB" id="A0A9Q0LRR9"/>
<proteinExistence type="predicted"/>
<keyword evidence="2" id="KW-1185">Reference proteome</keyword>
<gene>
    <name evidence="1" type="ORF">M0811_06044</name>
</gene>
<name>A0A9Q0LRR9_ANAIG</name>
<accession>A0A9Q0LRR9</accession>